<protein>
    <submittedName>
        <fullName evidence="1">Uncharacterized protein</fullName>
    </submittedName>
</protein>
<organism evidence="1 2">
    <name type="scientific">Potamilus streckersoni</name>
    <dbReference type="NCBI Taxonomy" id="2493646"/>
    <lineage>
        <taxon>Eukaryota</taxon>
        <taxon>Metazoa</taxon>
        <taxon>Spiralia</taxon>
        <taxon>Lophotrochozoa</taxon>
        <taxon>Mollusca</taxon>
        <taxon>Bivalvia</taxon>
        <taxon>Autobranchia</taxon>
        <taxon>Heteroconchia</taxon>
        <taxon>Palaeoheterodonta</taxon>
        <taxon>Unionida</taxon>
        <taxon>Unionoidea</taxon>
        <taxon>Unionidae</taxon>
        <taxon>Ambleminae</taxon>
        <taxon>Lampsilini</taxon>
        <taxon>Potamilus</taxon>
    </lineage>
</organism>
<accession>A0AAE0TL61</accession>
<proteinExistence type="predicted"/>
<dbReference type="PANTHER" id="PTHR14187">
    <property type="entry name" value="ALPHA KINASE/ELONGATION FACTOR 2 KINASE"/>
    <property type="match status" value="1"/>
</dbReference>
<evidence type="ECO:0000313" key="1">
    <source>
        <dbReference type="EMBL" id="KAK3611905.1"/>
    </source>
</evidence>
<reference evidence="1" key="1">
    <citation type="journal article" date="2021" name="Genome Biol. Evol.">
        <title>A High-Quality Reference Genome for a Parasitic Bivalve with Doubly Uniparental Inheritance (Bivalvia: Unionida).</title>
        <authorList>
            <person name="Smith C.H."/>
        </authorList>
    </citation>
    <scope>NUCLEOTIDE SEQUENCE</scope>
    <source>
        <strain evidence="1">CHS0354</strain>
    </source>
</reference>
<reference evidence="1" key="3">
    <citation type="submission" date="2023-05" db="EMBL/GenBank/DDBJ databases">
        <authorList>
            <person name="Smith C.H."/>
        </authorList>
    </citation>
    <scope>NUCLEOTIDE SEQUENCE</scope>
    <source>
        <strain evidence="1">CHS0354</strain>
        <tissue evidence="1">Mantle</tissue>
    </source>
</reference>
<dbReference type="Proteomes" id="UP001195483">
    <property type="component" value="Unassembled WGS sequence"/>
</dbReference>
<dbReference type="AlphaFoldDB" id="A0AAE0TL61"/>
<sequence>MKIIDGKKKCSDTFIKFIEINEVIQINQTTVTKSFHPAHFGQTSVRLSVYRSTLGNPLYVTDPGCEKIGGLAVQMPDLTGEKERV</sequence>
<dbReference type="PANTHER" id="PTHR14187:SF5">
    <property type="entry name" value="HEAT SHOCK 70 KDA PROTEIN 12A"/>
    <property type="match status" value="1"/>
</dbReference>
<feature type="non-terminal residue" evidence="1">
    <location>
        <position position="85"/>
    </location>
</feature>
<dbReference type="EMBL" id="JAEAOA010001311">
    <property type="protein sequence ID" value="KAK3611905.1"/>
    <property type="molecule type" value="Genomic_DNA"/>
</dbReference>
<gene>
    <name evidence="1" type="ORF">CHS0354_021341</name>
</gene>
<evidence type="ECO:0000313" key="2">
    <source>
        <dbReference type="Proteomes" id="UP001195483"/>
    </source>
</evidence>
<keyword evidence="2" id="KW-1185">Reference proteome</keyword>
<name>A0AAE0TL61_9BIVA</name>
<comment type="caution">
    <text evidence="1">The sequence shown here is derived from an EMBL/GenBank/DDBJ whole genome shotgun (WGS) entry which is preliminary data.</text>
</comment>
<reference evidence="1" key="2">
    <citation type="journal article" date="2021" name="Genome Biol. Evol.">
        <title>Developing a high-quality reference genome for a parasitic bivalve with doubly uniparental inheritance (Bivalvia: Unionida).</title>
        <authorList>
            <person name="Smith C.H."/>
        </authorList>
    </citation>
    <scope>NUCLEOTIDE SEQUENCE</scope>
    <source>
        <strain evidence="1">CHS0354</strain>
        <tissue evidence="1">Mantle</tissue>
    </source>
</reference>